<dbReference type="AlphaFoldDB" id="A0A0F9MG00"/>
<organism evidence="1">
    <name type="scientific">marine sediment metagenome</name>
    <dbReference type="NCBI Taxonomy" id="412755"/>
    <lineage>
        <taxon>unclassified sequences</taxon>
        <taxon>metagenomes</taxon>
        <taxon>ecological metagenomes</taxon>
    </lineage>
</organism>
<dbReference type="Gene3D" id="3.60.15.10">
    <property type="entry name" value="Ribonuclease Z/Hydroxyacylglutathione hydrolase-like"/>
    <property type="match status" value="1"/>
</dbReference>
<evidence type="ECO:0008006" key="2">
    <source>
        <dbReference type="Google" id="ProtNLM"/>
    </source>
</evidence>
<sequence length="110" mass="12535">RRVELPLVAYLGDTAKANYSDLPYVRDATALLIECTFFDDDHVRRARAGRHLHVTDLPEVLEGVNCSQIIITHVTRRTNLTEARKALKKTLPKAIHQRVTFLMSMKHVAD</sequence>
<reference evidence="1" key="1">
    <citation type="journal article" date="2015" name="Nature">
        <title>Complex archaea that bridge the gap between prokaryotes and eukaryotes.</title>
        <authorList>
            <person name="Spang A."/>
            <person name="Saw J.H."/>
            <person name="Jorgensen S.L."/>
            <person name="Zaremba-Niedzwiedzka K."/>
            <person name="Martijn J."/>
            <person name="Lind A.E."/>
            <person name="van Eijk R."/>
            <person name="Schleper C."/>
            <person name="Guy L."/>
            <person name="Ettema T.J."/>
        </authorList>
    </citation>
    <scope>NUCLEOTIDE SEQUENCE</scope>
</reference>
<accession>A0A0F9MG00</accession>
<dbReference type="EMBL" id="LAZR01010228">
    <property type="protein sequence ID" value="KKM68092.1"/>
    <property type="molecule type" value="Genomic_DNA"/>
</dbReference>
<gene>
    <name evidence="1" type="ORF">LCGC14_1464310</name>
</gene>
<protein>
    <recommendedName>
        <fullName evidence="2">Metallo-beta-lactamase domain-containing protein</fullName>
    </recommendedName>
</protein>
<evidence type="ECO:0000313" key="1">
    <source>
        <dbReference type="EMBL" id="KKM68092.1"/>
    </source>
</evidence>
<dbReference type="InterPro" id="IPR036866">
    <property type="entry name" value="RibonucZ/Hydroxyglut_hydro"/>
</dbReference>
<comment type="caution">
    <text evidence="1">The sequence shown here is derived from an EMBL/GenBank/DDBJ whole genome shotgun (WGS) entry which is preliminary data.</text>
</comment>
<dbReference type="SUPFAM" id="SSF56281">
    <property type="entry name" value="Metallo-hydrolase/oxidoreductase"/>
    <property type="match status" value="1"/>
</dbReference>
<name>A0A0F9MG00_9ZZZZ</name>
<feature type="non-terminal residue" evidence="1">
    <location>
        <position position="1"/>
    </location>
</feature>
<proteinExistence type="predicted"/>